<comment type="caution">
    <text evidence="4">The sequence shown here is derived from an EMBL/GenBank/DDBJ whole genome shotgun (WGS) entry which is preliminary data.</text>
</comment>
<feature type="non-terminal residue" evidence="4">
    <location>
        <position position="1"/>
    </location>
</feature>
<dbReference type="PANTHER" id="PTHR46363">
    <property type="entry name" value="DEOXYRIBONUCLEASE TATDN2-RELATED"/>
    <property type="match status" value="1"/>
</dbReference>
<dbReference type="Gene3D" id="3.20.20.140">
    <property type="entry name" value="Metal-dependent hydrolases"/>
    <property type="match status" value="1"/>
</dbReference>
<evidence type="ECO:0000313" key="4">
    <source>
        <dbReference type="EMBL" id="KAB0358567.1"/>
    </source>
</evidence>
<feature type="region of interest" description="Disordered" evidence="3">
    <location>
        <begin position="1"/>
        <end position="67"/>
    </location>
</feature>
<sequence length="532" mass="58864">RPQPASSQRCVGFRGSSSPKLLRAREEEAVSWGSSRRSSSSSSHPSAPGLSGYLSSRGSPLRPARPSLELSLGEQACSFKKVLGTLGSDLAAGAEGPNGTAEEPGKIQKRIYLKAIQGVLRELMPRRKGEAASRAKANAGERRGPGEGAAVGVTESAPHKEETSAPDVRVEEEEAGLETSGFCDNIALKDPRERPREQPLGDRRVVTGQDSPPLEVCDDSDSNFYSQKSALRRECRAVITAIKAARACVLQVTVHGRLSSHRKTLTFCLFCFLQTHRAKEQRAFWEGVWPRGGAASSRLPRLEGFIDTHCHLDALFARLSFQGTFARFRKIYNSSFPREFQGCASDFCDPRTLTDGLWEDLLNEDLDERQEGNLQTFRHPGAVVFGAMGLDDSLKSSTPAPVQHKVFERQLQLAMSLRKPLVIHCRDAEADLLKIMKKWCPFDRHCFTSSYRVVEPLLEHFPNMSQHVRGPGRAGRLCEIPQERIFLESDAPYFLPRQVPRSVCQCARPGLVLSPSHTLATLGESTRRLYSL</sequence>
<name>A0A5N3WBR5_MUNMU</name>
<feature type="compositionally biased region" description="Polar residues" evidence="3">
    <location>
        <begin position="1"/>
        <end position="19"/>
    </location>
</feature>
<dbReference type="GO" id="GO:0016788">
    <property type="term" value="F:hydrolase activity, acting on ester bonds"/>
    <property type="evidence" value="ECO:0007669"/>
    <property type="project" value="InterPro"/>
</dbReference>
<dbReference type="Pfam" id="PF01026">
    <property type="entry name" value="TatD_DNase"/>
    <property type="match status" value="1"/>
</dbReference>
<dbReference type="AlphaFoldDB" id="A0A5N3WBR5"/>
<protein>
    <submittedName>
        <fullName evidence="4">Uncharacterized protein</fullName>
    </submittedName>
</protein>
<organism evidence="4 5">
    <name type="scientific">Muntiacus muntjak</name>
    <name type="common">Barking deer</name>
    <name type="synonym">Indian muntjac</name>
    <dbReference type="NCBI Taxonomy" id="9888"/>
    <lineage>
        <taxon>Eukaryota</taxon>
        <taxon>Metazoa</taxon>
        <taxon>Chordata</taxon>
        <taxon>Craniata</taxon>
        <taxon>Vertebrata</taxon>
        <taxon>Euteleostomi</taxon>
        <taxon>Mammalia</taxon>
        <taxon>Eutheria</taxon>
        <taxon>Laurasiatheria</taxon>
        <taxon>Artiodactyla</taxon>
        <taxon>Ruminantia</taxon>
        <taxon>Pecora</taxon>
        <taxon>Cervidae</taxon>
        <taxon>Muntiacinae</taxon>
        <taxon>Muntiacus</taxon>
    </lineage>
</organism>
<feature type="region of interest" description="Disordered" evidence="3">
    <location>
        <begin position="127"/>
        <end position="212"/>
    </location>
</feature>
<accession>A0A5N3WBR5</accession>
<gene>
    <name evidence="4" type="ORF">FD754_002723</name>
</gene>
<keyword evidence="2" id="KW-0378">Hydrolase</keyword>
<feature type="compositionally biased region" description="Basic and acidic residues" evidence="3">
    <location>
        <begin position="127"/>
        <end position="145"/>
    </location>
</feature>
<comment type="similarity">
    <text evidence="1">Belongs to the metallo-dependent hydrolases superfamily. TatD-type hydrolase family.</text>
</comment>
<dbReference type="PROSITE" id="PS01137">
    <property type="entry name" value="TATD_1"/>
    <property type="match status" value="1"/>
</dbReference>
<evidence type="ECO:0000256" key="2">
    <source>
        <dbReference type="ARBA" id="ARBA00022801"/>
    </source>
</evidence>
<evidence type="ECO:0000313" key="5">
    <source>
        <dbReference type="Proteomes" id="UP000326458"/>
    </source>
</evidence>
<dbReference type="InterPro" id="IPR018228">
    <property type="entry name" value="DNase_TatD-rel_CS"/>
</dbReference>
<dbReference type="InterPro" id="IPR032466">
    <property type="entry name" value="Metal_Hydrolase"/>
</dbReference>
<dbReference type="Proteomes" id="UP000326458">
    <property type="component" value="Unassembled WGS sequence"/>
</dbReference>
<dbReference type="SUPFAM" id="SSF51556">
    <property type="entry name" value="Metallo-dependent hydrolases"/>
    <property type="match status" value="1"/>
</dbReference>
<dbReference type="PANTHER" id="PTHR46363:SF1">
    <property type="entry name" value="DEOXYRIBONUCLEASE TATDN2-RELATED"/>
    <property type="match status" value="1"/>
</dbReference>
<reference evidence="4 5" key="1">
    <citation type="submission" date="2019-06" db="EMBL/GenBank/DDBJ databases">
        <title>Discovery of a novel chromosome fission-fusion reversal in muntjac.</title>
        <authorList>
            <person name="Mudd A.B."/>
            <person name="Bredeson J.V."/>
            <person name="Baum R."/>
            <person name="Hockemeyer D."/>
            <person name="Rokhsar D.S."/>
        </authorList>
    </citation>
    <scope>NUCLEOTIDE SEQUENCE [LARGE SCALE GENOMIC DNA]</scope>
    <source>
        <strain evidence="4">UTSW_UCB_Mm</strain>
        <tissue evidence="4">Fibroblast cell line</tissue>
    </source>
</reference>
<feature type="compositionally biased region" description="Basic and acidic residues" evidence="3">
    <location>
        <begin position="187"/>
        <end position="205"/>
    </location>
</feature>
<evidence type="ECO:0000256" key="1">
    <source>
        <dbReference type="ARBA" id="ARBA00009275"/>
    </source>
</evidence>
<proteinExistence type="inferred from homology"/>
<dbReference type="EMBL" id="VCEA01000001">
    <property type="protein sequence ID" value="KAB0358567.1"/>
    <property type="molecule type" value="Genomic_DNA"/>
</dbReference>
<feature type="compositionally biased region" description="Low complexity" evidence="3">
    <location>
        <begin position="34"/>
        <end position="43"/>
    </location>
</feature>
<evidence type="ECO:0000256" key="3">
    <source>
        <dbReference type="SAM" id="MobiDB-lite"/>
    </source>
</evidence>
<dbReference type="InterPro" id="IPR001130">
    <property type="entry name" value="TatD-like"/>
</dbReference>
<keyword evidence="5" id="KW-1185">Reference proteome</keyword>